<evidence type="ECO:0000259" key="6">
    <source>
        <dbReference type="Pfam" id="PF00561"/>
    </source>
</evidence>
<keyword evidence="8" id="KW-1185">Reference proteome</keyword>
<gene>
    <name evidence="7" type="ORF">ACFSVL_34845</name>
</gene>
<feature type="compositionally biased region" description="Polar residues" evidence="4">
    <location>
        <begin position="513"/>
        <end position="534"/>
    </location>
</feature>
<organism evidence="7 8">
    <name type="scientific">Amycolatopsis silviterrae</name>
    <dbReference type="NCBI Taxonomy" id="1656914"/>
    <lineage>
        <taxon>Bacteria</taxon>
        <taxon>Bacillati</taxon>
        <taxon>Actinomycetota</taxon>
        <taxon>Actinomycetes</taxon>
        <taxon>Pseudonocardiales</taxon>
        <taxon>Pseudonocardiaceae</taxon>
        <taxon>Amycolatopsis</taxon>
    </lineage>
</organism>
<dbReference type="RefSeq" id="WP_378310444.1">
    <property type="nucleotide sequence ID" value="NZ_JBHUKS010000027.1"/>
</dbReference>
<dbReference type="InterPro" id="IPR051601">
    <property type="entry name" value="Serine_prot/Carboxylest_S33"/>
</dbReference>
<feature type="region of interest" description="Disordered" evidence="4">
    <location>
        <begin position="470"/>
        <end position="592"/>
    </location>
</feature>
<feature type="compositionally biased region" description="Low complexity" evidence="4">
    <location>
        <begin position="499"/>
        <end position="512"/>
    </location>
</feature>
<evidence type="ECO:0000313" key="7">
    <source>
        <dbReference type="EMBL" id="MFD2472619.1"/>
    </source>
</evidence>
<dbReference type="PANTHER" id="PTHR43248">
    <property type="entry name" value="2-SUCCINYL-6-HYDROXY-2,4-CYCLOHEXADIENE-1-CARBOXYLATE SYNTHASE"/>
    <property type="match status" value="1"/>
</dbReference>
<name>A0ABW5HHD7_9PSEU</name>
<dbReference type="Gene3D" id="3.40.50.1820">
    <property type="entry name" value="alpha/beta hydrolase"/>
    <property type="match status" value="1"/>
</dbReference>
<keyword evidence="3 7" id="KW-0378">Hydrolase</keyword>
<dbReference type="InterPro" id="IPR000073">
    <property type="entry name" value="AB_hydrolase_1"/>
</dbReference>
<feature type="domain" description="AB hydrolase-1" evidence="6">
    <location>
        <begin position="86"/>
        <end position="455"/>
    </location>
</feature>
<feature type="signal peptide" evidence="5">
    <location>
        <begin position="1"/>
        <end position="30"/>
    </location>
</feature>
<evidence type="ECO:0000256" key="4">
    <source>
        <dbReference type="SAM" id="MobiDB-lite"/>
    </source>
</evidence>
<dbReference type="EMBL" id="JBHUKS010000027">
    <property type="protein sequence ID" value="MFD2472619.1"/>
    <property type="molecule type" value="Genomic_DNA"/>
</dbReference>
<accession>A0ABW5HHD7</accession>
<evidence type="ECO:0000256" key="3">
    <source>
        <dbReference type="ARBA" id="ARBA00022801"/>
    </source>
</evidence>
<feature type="chain" id="PRO_5047187703" evidence="5">
    <location>
        <begin position="31"/>
        <end position="592"/>
    </location>
</feature>
<evidence type="ECO:0000256" key="5">
    <source>
        <dbReference type="SAM" id="SignalP"/>
    </source>
</evidence>
<proteinExistence type="inferred from homology"/>
<feature type="compositionally biased region" description="Pro residues" evidence="4">
    <location>
        <begin position="489"/>
        <end position="498"/>
    </location>
</feature>
<reference evidence="8" key="1">
    <citation type="journal article" date="2019" name="Int. J. Syst. Evol. Microbiol.">
        <title>The Global Catalogue of Microorganisms (GCM) 10K type strain sequencing project: providing services to taxonomists for standard genome sequencing and annotation.</title>
        <authorList>
            <consortium name="The Broad Institute Genomics Platform"/>
            <consortium name="The Broad Institute Genome Sequencing Center for Infectious Disease"/>
            <person name="Wu L."/>
            <person name="Ma J."/>
        </authorList>
    </citation>
    <scope>NUCLEOTIDE SEQUENCE [LARGE SCALE GENOMIC DNA]</scope>
    <source>
        <strain evidence="8">CGMCC 4.7641</strain>
    </source>
</reference>
<comment type="caution">
    <text evidence="7">The sequence shown here is derived from an EMBL/GenBank/DDBJ whole genome shotgun (WGS) entry which is preliminary data.</text>
</comment>
<sequence>MVINSPRRRAAAFVLVLLLLLVGSFLSAPAAGARSSSLKWGECPAGTPRQVSCASLRVPLDYANPDGEQITLTVSGMGSLSSPHYLLVNPGGPGASGLGTEKLVFSQLPQEVAQQYAVFSFDPRGIGSSTPVSCGDTAKLTPHPAAPYQAGLEQERNREDLARQIAEQCAANGKDLLRHVTTENAARDMDRIRAALGKDKIDYLGYSYGTKLGATYATLFPGHTGRMILDSVVDPTVTTYQTQFQQNAALQARAEQLFAWTAERDSTYHLGATTAAVQTSWNELRDKLAAQPADGKTGVSELDDLLSSAMYGDGAWPSLMQAVASHRGGDSTGLNVAAGQAQYAVDPGQLAYNCADAGWPRNWATWHADTAQSARTAPLFAWLNSWYSAPCAFWRAPPSPEVRIGSAPVPPILLLQGKDDPATPLVGAQRMHRVLRGSSLLVDGGGNHAAYLNEPNPCIDGPAAHYLLTGELPEDGTCPPGGSEAAPSDPAPSDPAPSDPALSDTAPAPADSGPSSTVLSSAAPSDTVLSNTALSHAASPGTAPPNTAPPGTSLSNAAPPSTAPLNAAPPGTAPSATALSETAPPAAAPPGG</sequence>
<dbReference type="SUPFAM" id="SSF53474">
    <property type="entry name" value="alpha/beta-Hydrolases"/>
    <property type="match status" value="1"/>
</dbReference>
<evidence type="ECO:0000256" key="2">
    <source>
        <dbReference type="ARBA" id="ARBA00022729"/>
    </source>
</evidence>
<feature type="compositionally biased region" description="Low complexity" evidence="4">
    <location>
        <begin position="568"/>
        <end position="585"/>
    </location>
</feature>
<dbReference type="Pfam" id="PF00561">
    <property type="entry name" value="Abhydrolase_1"/>
    <property type="match status" value="1"/>
</dbReference>
<evidence type="ECO:0000256" key="1">
    <source>
        <dbReference type="ARBA" id="ARBA00010088"/>
    </source>
</evidence>
<dbReference type="InterPro" id="IPR029058">
    <property type="entry name" value="AB_hydrolase_fold"/>
</dbReference>
<dbReference type="PANTHER" id="PTHR43248:SF29">
    <property type="entry name" value="TRIPEPTIDYL AMINOPEPTIDASE"/>
    <property type="match status" value="1"/>
</dbReference>
<dbReference type="GO" id="GO:0016787">
    <property type="term" value="F:hydrolase activity"/>
    <property type="evidence" value="ECO:0007669"/>
    <property type="project" value="UniProtKB-KW"/>
</dbReference>
<keyword evidence="2 5" id="KW-0732">Signal</keyword>
<dbReference type="Proteomes" id="UP001597483">
    <property type="component" value="Unassembled WGS sequence"/>
</dbReference>
<evidence type="ECO:0000313" key="8">
    <source>
        <dbReference type="Proteomes" id="UP001597483"/>
    </source>
</evidence>
<comment type="similarity">
    <text evidence="1">Belongs to the peptidase S33 family.</text>
</comment>
<protein>
    <submittedName>
        <fullName evidence="7">Alpha/beta fold hydrolase</fullName>
    </submittedName>
</protein>